<evidence type="ECO:0000256" key="1">
    <source>
        <dbReference type="SAM" id="MobiDB-lite"/>
    </source>
</evidence>
<dbReference type="Proteomes" id="UP000258309">
    <property type="component" value="Unassembled WGS sequence"/>
</dbReference>
<keyword evidence="3" id="KW-1185">Reference proteome</keyword>
<evidence type="ECO:0000313" key="2">
    <source>
        <dbReference type="EMBL" id="RFU33257.1"/>
    </source>
</evidence>
<dbReference type="OrthoDB" id="3942074at2759"/>
<feature type="non-terminal residue" evidence="2">
    <location>
        <position position="1"/>
    </location>
</feature>
<dbReference type="EMBL" id="NCSJ02000038">
    <property type="protein sequence ID" value="RFU33257.1"/>
    <property type="molecule type" value="Genomic_DNA"/>
</dbReference>
<feature type="region of interest" description="Disordered" evidence="1">
    <location>
        <begin position="204"/>
        <end position="223"/>
    </location>
</feature>
<feature type="non-terminal residue" evidence="2">
    <location>
        <position position="255"/>
    </location>
</feature>
<dbReference type="AlphaFoldDB" id="A0A3E2HIN6"/>
<sequence length="255" mass="25058">MLQIGAGVGWLGGNALTGPPPMRRNRQVHVHQDEVGTCLRHVSADAGKVASAVCGIHSFTSCADGIVHWFDPLTGEICDPLDCGGGRAPPKTDVPGCPLYKGTATLATSASYLSCWTPTAAAASSTLATTISVAAPTTTSAVAIETSTTSSSTLSSIETSASIQTITSSTPSITQPATLSTQSTIAPGSGVISSVTASITPSAGLSSAAHPSTNGTLSTGASGAPPLATPNAGSFLDGSLVAVAGAAMGVMALVY</sequence>
<reference evidence="2 3" key="1">
    <citation type="submission" date="2018-05" db="EMBL/GenBank/DDBJ databases">
        <title>Draft genome sequence of Scytalidium lignicola DSM 105466, a ubiquitous saprotrophic fungus.</title>
        <authorList>
            <person name="Buettner E."/>
            <person name="Gebauer A.M."/>
            <person name="Hofrichter M."/>
            <person name="Liers C."/>
            <person name="Kellner H."/>
        </authorList>
    </citation>
    <scope>NUCLEOTIDE SEQUENCE [LARGE SCALE GENOMIC DNA]</scope>
    <source>
        <strain evidence="2 3">DSM 105466</strain>
    </source>
</reference>
<feature type="compositionally biased region" description="Polar residues" evidence="1">
    <location>
        <begin position="204"/>
        <end position="221"/>
    </location>
</feature>
<proteinExistence type="predicted"/>
<name>A0A3E2HIN6_SCYLI</name>
<protein>
    <submittedName>
        <fullName evidence="2">Uncharacterized protein</fullName>
    </submittedName>
</protein>
<comment type="caution">
    <text evidence="2">The sequence shown here is derived from an EMBL/GenBank/DDBJ whole genome shotgun (WGS) entry which is preliminary data.</text>
</comment>
<accession>A0A3E2HIN6</accession>
<evidence type="ECO:0000313" key="3">
    <source>
        <dbReference type="Proteomes" id="UP000258309"/>
    </source>
</evidence>
<organism evidence="2 3">
    <name type="scientific">Scytalidium lignicola</name>
    <name type="common">Hyphomycete</name>
    <dbReference type="NCBI Taxonomy" id="5539"/>
    <lineage>
        <taxon>Eukaryota</taxon>
        <taxon>Fungi</taxon>
        <taxon>Dikarya</taxon>
        <taxon>Ascomycota</taxon>
        <taxon>Pezizomycotina</taxon>
        <taxon>Leotiomycetes</taxon>
        <taxon>Leotiomycetes incertae sedis</taxon>
        <taxon>Scytalidium</taxon>
    </lineage>
</organism>
<dbReference type="OMA" id="LSCWKPS"/>
<gene>
    <name evidence="2" type="ORF">B7463_g3040</name>
</gene>
<dbReference type="STRING" id="5539.A0A3E2HIN6"/>